<dbReference type="KEGG" id="lpav:PLANPX_2203"/>
<reference evidence="3" key="1">
    <citation type="submission" date="2019-10" db="EMBL/GenBank/DDBJ databases">
        <title>Lacipirellula parvula gen. nov., sp. nov., representing a lineage of planctomycetes widespread in freshwater anoxic habitats, and description of the family Lacipirellulaceae.</title>
        <authorList>
            <person name="Dedysh S.N."/>
            <person name="Kulichevskaya I.S."/>
            <person name="Beletsky A.V."/>
            <person name="Rakitin A.L."/>
            <person name="Mardanov A.V."/>
            <person name="Ivanova A.A."/>
            <person name="Saltykova V.X."/>
            <person name="Rijpstra W.I.C."/>
            <person name="Sinninghe Damste J.S."/>
            <person name="Ravin N.V."/>
        </authorList>
    </citation>
    <scope>NUCLEOTIDE SEQUENCE [LARGE SCALE GENOMIC DNA]</scope>
    <source>
        <strain evidence="3">PX69</strain>
    </source>
</reference>
<feature type="region of interest" description="Disordered" evidence="1">
    <location>
        <begin position="41"/>
        <end position="76"/>
    </location>
</feature>
<organism evidence="2 3">
    <name type="scientific">Lacipirellula parvula</name>
    <dbReference type="NCBI Taxonomy" id="2650471"/>
    <lineage>
        <taxon>Bacteria</taxon>
        <taxon>Pseudomonadati</taxon>
        <taxon>Planctomycetota</taxon>
        <taxon>Planctomycetia</taxon>
        <taxon>Pirellulales</taxon>
        <taxon>Lacipirellulaceae</taxon>
        <taxon>Lacipirellula</taxon>
    </lineage>
</organism>
<gene>
    <name evidence="2" type="ORF">PLANPX_2203</name>
</gene>
<sequence>MSEDPELQALTSVNSALQGLDGDAQKRVLDYVAKKLGLDLDTSHSNRTRDGFEAPFANEPGTRADTQSSGDTDDELDGISPVAKKWMRRSGLSINELGQIFSLGVDDIDVVAKSVPGSSVRERVRSVTLLKGLTSYLSSGVARITSEQIKEACLHYDAYDGGNHSKYIKSIAAELNANKVGEFTLTARGITSATELVKQMLGLTENGK</sequence>
<feature type="compositionally biased region" description="Basic and acidic residues" evidence="1">
    <location>
        <begin position="41"/>
        <end position="52"/>
    </location>
</feature>
<protein>
    <submittedName>
        <fullName evidence="2">Uncharacterized protein</fullName>
    </submittedName>
</protein>
<keyword evidence="3" id="KW-1185">Reference proteome</keyword>
<evidence type="ECO:0000313" key="2">
    <source>
        <dbReference type="EMBL" id="BBO32591.1"/>
    </source>
</evidence>
<evidence type="ECO:0000313" key="3">
    <source>
        <dbReference type="Proteomes" id="UP000326837"/>
    </source>
</evidence>
<proteinExistence type="predicted"/>
<name>A0A5K7XCN6_9BACT</name>
<dbReference type="AlphaFoldDB" id="A0A5K7XCN6"/>
<dbReference type="EMBL" id="AP021861">
    <property type="protein sequence ID" value="BBO32591.1"/>
    <property type="molecule type" value="Genomic_DNA"/>
</dbReference>
<dbReference type="Proteomes" id="UP000326837">
    <property type="component" value="Chromosome"/>
</dbReference>
<evidence type="ECO:0000256" key="1">
    <source>
        <dbReference type="SAM" id="MobiDB-lite"/>
    </source>
</evidence>
<accession>A0A5K7XCN6</accession>
<dbReference type="RefSeq" id="WP_152098532.1">
    <property type="nucleotide sequence ID" value="NZ_AP021861.1"/>
</dbReference>